<dbReference type="SUPFAM" id="SSF52540">
    <property type="entry name" value="P-loop containing nucleoside triphosphate hydrolases"/>
    <property type="match status" value="1"/>
</dbReference>
<dbReference type="AlphaFoldDB" id="A0AAV0VAU9"/>
<evidence type="ECO:0000313" key="3">
    <source>
        <dbReference type="Proteomes" id="UP001162029"/>
    </source>
</evidence>
<reference evidence="2" key="1">
    <citation type="submission" date="2022-12" db="EMBL/GenBank/DDBJ databases">
        <authorList>
            <person name="Webb A."/>
        </authorList>
    </citation>
    <scope>NUCLEOTIDE SEQUENCE</scope>
    <source>
        <strain evidence="2">Pd1</strain>
    </source>
</reference>
<dbReference type="InterPro" id="IPR036020">
    <property type="entry name" value="WW_dom_sf"/>
</dbReference>
<dbReference type="Gene3D" id="3.40.50.300">
    <property type="entry name" value="P-loop containing nucleotide triphosphate hydrolases"/>
    <property type="match status" value="1"/>
</dbReference>
<dbReference type="Pfam" id="PF18766">
    <property type="entry name" value="SWI2_SNF2"/>
    <property type="match status" value="1"/>
</dbReference>
<dbReference type="PROSITE" id="PS50020">
    <property type="entry name" value="WW_DOMAIN_2"/>
    <property type="match status" value="1"/>
</dbReference>
<dbReference type="SMART" id="SM00456">
    <property type="entry name" value="WW"/>
    <property type="match status" value="1"/>
</dbReference>
<evidence type="ECO:0000313" key="2">
    <source>
        <dbReference type="EMBL" id="CAI5745737.1"/>
    </source>
</evidence>
<dbReference type="PANTHER" id="PTHR42927:SF1">
    <property type="entry name" value="HELICASE SUPERFAMILY 1 AND 2 DOMAIN-CONTAINING PROTEIN"/>
    <property type="match status" value="1"/>
</dbReference>
<accession>A0AAV0VAU9</accession>
<dbReference type="EMBL" id="CANTFM010002314">
    <property type="protein sequence ID" value="CAI5745737.1"/>
    <property type="molecule type" value="Genomic_DNA"/>
</dbReference>
<dbReference type="Gene3D" id="2.20.70.10">
    <property type="match status" value="1"/>
</dbReference>
<protein>
    <recommendedName>
        <fullName evidence="1">WW domain-containing protein</fullName>
    </recommendedName>
</protein>
<dbReference type="SUPFAM" id="SSF51045">
    <property type="entry name" value="WW domain"/>
    <property type="match status" value="1"/>
</dbReference>
<comment type="caution">
    <text evidence="2">The sequence shown here is derived from an EMBL/GenBank/DDBJ whole genome shotgun (WGS) entry which is preliminary data.</text>
</comment>
<keyword evidence="3" id="KW-1185">Reference proteome</keyword>
<proteinExistence type="predicted"/>
<feature type="domain" description="WW" evidence="1">
    <location>
        <begin position="4"/>
        <end position="38"/>
    </location>
</feature>
<dbReference type="Proteomes" id="UP001162029">
    <property type="component" value="Unassembled WGS sequence"/>
</dbReference>
<dbReference type="InterPro" id="IPR001202">
    <property type="entry name" value="WW_dom"/>
</dbReference>
<dbReference type="PROSITE" id="PS01159">
    <property type="entry name" value="WW_DOMAIN_1"/>
    <property type="match status" value="1"/>
</dbReference>
<name>A0AAV0VAU9_9STRA</name>
<organism evidence="2 3">
    <name type="scientific">Peronospora destructor</name>
    <dbReference type="NCBI Taxonomy" id="86335"/>
    <lineage>
        <taxon>Eukaryota</taxon>
        <taxon>Sar</taxon>
        <taxon>Stramenopiles</taxon>
        <taxon>Oomycota</taxon>
        <taxon>Peronosporomycetes</taxon>
        <taxon>Peronosporales</taxon>
        <taxon>Peronosporaceae</taxon>
        <taxon>Peronospora</taxon>
    </lineage>
</organism>
<dbReference type="InterPro" id="IPR040980">
    <property type="entry name" value="SWI2_SNF2"/>
</dbReference>
<dbReference type="CDD" id="cd00201">
    <property type="entry name" value="WW"/>
    <property type="match status" value="1"/>
</dbReference>
<dbReference type="PANTHER" id="PTHR42927">
    <property type="entry name" value="HELICASE SUPERFAMILY 1 AND 2 DOMAIN-CONTAINING PROTEIN"/>
    <property type="match status" value="1"/>
</dbReference>
<sequence length="205" mass="23501">MTLMPLPPEWLVRISRSKGKVYYYHPPTNKTQWSRPMVEQVIATGTQKEIAAEEETLERMNKRPKTSTLVASMRVGGSSRDPWDQESWWCLLRGRISWLEMLFLAGHSTGTGKTVTIAALTHQLLYVKDARSVQFHTVVVMLDRVKLNEQVGDVVENYLRRNGVDEVFRAESIEHLAKLLDVTAHTHAAESTEIDPYNDYTRWGC</sequence>
<gene>
    <name evidence="2" type="ORF">PDE001_LOCUS10784</name>
</gene>
<dbReference type="Pfam" id="PF00397">
    <property type="entry name" value="WW"/>
    <property type="match status" value="1"/>
</dbReference>
<evidence type="ECO:0000259" key="1">
    <source>
        <dbReference type="PROSITE" id="PS50020"/>
    </source>
</evidence>
<dbReference type="InterPro" id="IPR027417">
    <property type="entry name" value="P-loop_NTPase"/>
</dbReference>